<dbReference type="EC" id="6.5.1.1" evidence="3"/>
<dbReference type="EMBL" id="CP058998">
    <property type="protein sequence ID" value="QLJ52376.1"/>
    <property type="molecule type" value="Genomic_DNA"/>
</dbReference>
<dbReference type="KEGG" id="flt:Sv326_0201"/>
<evidence type="ECO:0000313" key="4">
    <source>
        <dbReference type="Proteomes" id="UP000510821"/>
    </source>
</evidence>
<organism evidence="3 4">
    <name type="scientific">Fermentimicrarchaeum limneticum</name>
    <dbReference type="NCBI Taxonomy" id="2795018"/>
    <lineage>
        <taxon>Archaea</taxon>
        <taxon>Candidatus Micrarchaeota</taxon>
        <taxon>Candidatus Fermentimicrarchaeales</taxon>
        <taxon>Candidatus Fermentimicrarchaeaceae</taxon>
        <taxon>Candidatus Fermentimicrarchaeum</taxon>
    </lineage>
</organism>
<gene>
    <name evidence="3" type="ORF">Sv326_0201</name>
</gene>
<dbReference type="NCBIfam" id="TIGR02777">
    <property type="entry name" value="LigD_PE_dom"/>
    <property type="match status" value="1"/>
</dbReference>
<evidence type="ECO:0000313" key="3">
    <source>
        <dbReference type="EMBL" id="QLJ52376.1"/>
    </source>
</evidence>
<accession>A0A7D6BL07</accession>
<dbReference type="Proteomes" id="UP000510821">
    <property type="component" value="Chromosome"/>
</dbReference>
<dbReference type="PANTHER" id="PTHR39465">
    <property type="entry name" value="DNA LIGASE D, 3'-PHOSPHOESTERASE DOMAIN"/>
    <property type="match status" value="1"/>
</dbReference>
<feature type="compositionally biased region" description="Basic and acidic residues" evidence="1">
    <location>
        <begin position="1"/>
        <end position="23"/>
    </location>
</feature>
<dbReference type="Pfam" id="PF13298">
    <property type="entry name" value="LigD_N"/>
    <property type="match status" value="1"/>
</dbReference>
<reference evidence="4" key="1">
    <citation type="submission" date="2020-07" db="EMBL/GenBank/DDBJ databases">
        <title>Metabolic diversity and evolutionary history of the archaeal phylum ###Micrarchaeota### uncovered from a freshwater lake metagenome.</title>
        <authorList>
            <person name="Kadnikov V.V."/>
            <person name="Savvichev A.S."/>
            <person name="Mardanov A.V."/>
            <person name="Beletsky A.V."/>
            <person name="Chupakov A.V."/>
            <person name="Kokryatskaya N.M."/>
            <person name="Pimenov N.V."/>
            <person name="Ravin N.V."/>
        </authorList>
    </citation>
    <scope>NUCLEOTIDE SEQUENCE [LARGE SCALE GENOMIC DNA]</scope>
</reference>
<keyword evidence="3" id="KW-0436">Ligase</keyword>
<dbReference type="GO" id="GO:0003910">
    <property type="term" value="F:DNA ligase (ATP) activity"/>
    <property type="evidence" value="ECO:0007669"/>
    <property type="project" value="UniProtKB-EC"/>
</dbReference>
<evidence type="ECO:0000256" key="1">
    <source>
        <dbReference type="SAM" id="MobiDB-lite"/>
    </source>
</evidence>
<feature type="region of interest" description="Disordered" evidence="1">
    <location>
        <begin position="1"/>
        <end position="26"/>
    </location>
</feature>
<proteinExistence type="predicted"/>
<dbReference type="PANTHER" id="PTHR39465:SF1">
    <property type="entry name" value="DNA LIGASE D 3'-PHOSPHOESTERASE DOMAIN-CONTAINING PROTEIN"/>
    <property type="match status" value="1"/>
</dbReference>
<feature type="domain" description="DNA ligase D 3'-phosphoesterase" evidence="2">
    <location>
        <begin position="31"/>
        <end position="130"/>
    </location>
</feature>
<sequence length="141" mass="16443">MLEEYRKKRDFSKSPEPQGKTEDAGGVFVIQEHQASHWHHDFRLEREGVLKSWAVPKGFPEGDEKRLAVPTEDHPLEYADFEGTIPEGMYGAGTVRTYDRGKARVKLWDQNKIEFELEGKKVKGMYVMIKTKMGWLIFRKK</sequence>
<dbReference type="InterPro" id="IPR014144">
    <property type="entry name" value="LigD_PE_domain"/>
</dbReference>
<dbReference type="AlphaFoldDB" id="A0A7D6BL07"/>
<name>A0A7D6BL07_FERL1</name>
<evidence type="ECO:0000259" key="2">
    <source>
        <dbReference type="Pfam" id="PF13298"/>
    </source>
</evidence>
<protein>
    <submittedName>
        <fullName evidence="3">ATP-dependent DNA ligase clustered with Ku protein, LigD</fullName>
        <ecNumber evidence="3">6.5.1.1</ecNumber>
    </submittedName>
</protein>